<dbReference type="EMBL" id="CP068108">
    <property type="protein sequence ID" value="QQU01937.1"/>
    <property type="molecule type" value="Genomic_DNA"/>
</dbReference>
<dbReference type="InterPro" id="IPR007492">
    <property type="entry name" value="LytTR_DNA-bd_dom"/>
</dbReference>
<evidence type="ECO:0000313" key="5">
    <source>
        <dbReference type="Proteomes" id="UP000596202"/>
    </source>
</evidence>
<name>A0A9Q7EA37_MYROD</name>
<dbReference type="SMART" id="SM00448">
    <property type="entry name" value="REC"/>
    <property type="match status" value="1"/>
</dbReference>
<gene>
    <name evidence="4" type="ORF">I6I88_09410</name>
</gene>
<evidence type="ECO:0000256" key="1">
    <source>
        <dbReference type="ARBA" id="ARBA00023125"/>
    </source>
</evidence>
<dbReference type="Gene3D" id="3.40.50.2300">
    <property type="match status" value="1"/>
</dbReference>
<dbReference type="GO" id="GO:0005829">
    <property type="term" value="C:cytosol"/>
    <property type="evidence" value="ECO:0007669"/>
    <property type="project" value="TreeGrafter"/>
</dbReference>
<dbReference type="RefSeq" id="WP_002985224.1">
    <property type="nucleotide sequence ID" value="NZ_CP068108.1"/>
</dbReference>
<dbReference type="AlphaFoldDB" id="A0A9Q7EA37"/>
<feature type="domain" description="Response regulatory" evidence="3">
    <location>
        <begin position="6"/>
        <end position="116"/>
    </location>
</feature>
<dbReference type="GO" id="GO:0000976">
    <property type="term" value="F:transcription cis-regulatory region binding"/>
    <property type="evidence" value="ECO:0007669"/>
    <property type="project" value="TreeGrafter"/>
</dbReference>
<dbReference type="OrthoDB" id="2168082at2"/>
<protein>
    <submittedName>
        <fullName evidence="4">Response regulator transcription factor</fullName>
    </submittedName>
</protein>
<dbReference type="PANTHER" id="PTHR48111">
    <property type="entry name" value="REGULATOR OF RPOS"/>
    <property type="match status" value="1"/>
</dbReference>
<evidence type="ECO:0000259" key="3">
    <source>
        <dbReference type="PROSITE" id="PS50110"/>
    </source>
</evidence>
<reference evidence="4 5" key="1">
    <citation type="submission" date="2021-01" db="EMBL/GenBank/DDBJ databases">
        <title>FDA dAtabase for Regulatory Grade micrObial Sequences (FDA-ARGOS): Supporting development and validation of Infectious Disease Dx tests.</title>
        <authorList>
            <person name="Sproer C."/>
            <person name="Gronow S."/>
            <person name="Severitt S."/>
            <person name="Schroder I."/>
            <person name="Tallon L."/>
            <person name="Sadzewicz L."/>
            <person name="Zhao X."/>
            <person name="Boylan J."/>
            <person name="Ott S."/>
            <person name="Bowen H."/>
            <person name="Vavikolanu K."/>
            <person name="Mehta A."/>
            <person name="Aluvathingal J."/>
            <person name="Nadendla S."/>
            <person name="Lowell S."/>
            <person name="Myers T."/>
            <person name="Yan Y."/>
            <person name="Sichtig H."/>
        </authorList>
    </citation>
    <scope>NUCLEOTIDE SEQUENCE [LARGE SCALE GENOMIC DNA]</scope>
    <source>
        <strain evidence="4 5">FDAARGOS_1131</strain>
    </source>
</reference>
<sequence length="236" mass="26954">MISKLKCILLDDELLGLKYLKMLCEQIPEIEIVKVFDDPTQFLEEAPSLDFELAILDINMPGMDGLSVAQLLTNKGIVFVTAYKEYALEAFEVDAIDYIAKPIKKERLQRAIQKAMRQLKPIEQNTSLTINSNKGKAILQFDDILYIKTCENDGRDKEIILEGEQHLIAKNIALDKLVEVLPAHKFCRINKREIIALKIVRFFGHDLITTQLFTEQGKPLELTLGVTFKTDFLDKI</sequence>
<dbReference type="PANTHER" id="PTHR48111:SF17">
    <property type="entry name" value="TRANSCRIPTIONAL REGULATORY PROTEIN YPDB"/>
    <property type="match status" value="1"/>
</dbReference>
<dbReference type="GO" id="GO:0000156">
    <property type="term" value="F:phosphorelay response regulator activity"/>
    <property type="evidence" value="ECO:0007669"/>
    <property type="project" value="TreeGrafter"/>
</dbReference>
<dbReference type="Gene3D" id="2.40.50.1020">
    <property type="entry name" value="LytTr DNA-binding domain"/>
    <property type="match status" value="1"/>
</dbReference>
<dbReference type="InterPro" id="IPR001789">
    <property type="entry name" value="Sig_transdc_resp-reg_receiver"/>
</dbReference>
<accession>A0A9Q7EA37</accession>
<dbReference type="InterPro" id="IPR011006">
    <property type="entry name" value="CheY-like_superfamily"/>
</dbReference>
<dbReference type="SMART" id="SM00850">
    <property type="entry name" value="LytTR"/>
    <property type="match status" value="1"/>
</dbReference>
<dbReference type="PROSITE" id="PS50110">
    <property type="entry name" value="RESPONSE_REGULATORY"/>
    <property type="match status" value="1"/>
</dbReference>
<dbReference type="SUPFAM" id="SSF52172">
    <property type="entry name" value="CheY-like"/>
    <property type="match status" value="1"/>
</dbReference>
<keyword evidence="1" id="KW-0238">DNA-binding</keyword>
<evidence type="ECO:0000313" key="4">
    <source>
        <dbReference type="EMBL" id="QQU01937.1"/>
    </source>
</evidence>
<dbReference type="Proteomes" id="UP000596202">
    <property type="component" value="Chromosome"/>
</dbReference>
<dbReference type="GO" id="GO:0006355">
    <property type="term" value="P:regulation of DNA-templated transcription"/>
    <property type="evidence" value="ECO:0007669"/>
    <property type="project" value="TreeGrafter"/>
</dbReference>
<feature type="modified residue" description="4-aspartylphosphate" evidence="2">
    <location>
        <position position="57"/>
    </location>
</feature>
<proteinExistence type="predicted"/>
<dbReference type="Pfam" id="PF00072">
    <property type="entry name" value="Response_reg"/>
    <property type="match status" value="1"/>
</dbReference>
<dbReference type="GeneID" id="93527872"/>
<organism evidence="4 5">
    <name type="scientific">Myroides odoratus</name>
    <name type="common">Flavobacterium odoratum</name>
    <dbReference type="NCBI Taxonomy" id="256"/>
    <lineage>
        <taxon>Bacteria</taxon>
        <taxon>Pseudomonadati</taxon>
        <taxon>Bacteroidota</taxon>
        <taxon>Flavobacteriia</taxon>
        <taxon>Flavobacteriales</taxon>
        <taxon>Flavobacteriaceae</taxon>
        <taxon>Myroides</taxon>
    </lineage>
</organism>
<dbReference type="GO" id="GO:0032993">
    <property type="term" value="C:protein-DNA complex"/>
    <property type="evidence" value="ECO:0007669"/>
    <property type="project" value="TreeGrafter"/>
</dbReference>
<keyword evidence="2" id="KW-0597">Phosphoprotein</keyword>
<dbReference type="InterPro" id="IPR039420">
    <property type="entry name" value="WalR-like"/>
</dbReference>
<evidence type="ECO:0000256" key="2">
    <source>
        <dbReference type="PROSITE-ProRule" id="PRU00169"/>
    </source>
</evidence>